<proteinExistence type="predicted"/>
<comment type="caution">
    <text evidence="2">The sequence shown here is derived from an EMBL/GenBank/DDBJ whole genome shotgun (WGS) entry which is preliminary data.</text>
</comment>
<sequence length="468" mass="50313">MIDPRPTKCALPWCDEVITQPPQGGPPRKYCTPAHRAEARRHRHQERTEQQPSATPPKASPHTPSATDRSSPSDHGASPARRHTVRTARPPGGRKRLLSRGLAASAVLASAALLANGASNTGTSQARHRTAMATRQAPPSPAMPAGNPLLAESATWFHQATTSLGAINRQLTVLSRAQRAGRAVPPERRTPRLRALLHRLAAQITMLRHEETNLQTALTVHDLYQSSSGQLAALNTALARLHQTSPSAAGTNPQVPQLTTTLTQQRSALAQQVRAWSSGLRQALKLPLPVPAPAATRLAGRVITAATEPPPTPRTPPHRPPVMQPGLPRKLRLPTHPHVPVVPTAPLKRRHLSAPLILPRHPQPEPATTFTTQPPARHTATAPAPLNRHIRRPLTDATHTKPAIAPATDTDTDTDQCRTASAHAEPTGDHHTAGTLTTRRQPGSVHDKSAHDSTATPEHEKAEDTDHD</sequence>
<gene>
    <name evidence="2" type="ORF">GCM10023196_087330</name>
</gene>
<accession>A0ABP8US06</accession>
<dbReference type="EMBL" id="BAABHK010000018">
    <property type="protein sequence ID" value="GAA4636667.1"/>
    <property type="molecule type" value="Genomic_DNA"/>
</dbReference>
<name>A0ABP8US06_9ACTN</name>
<protein>
    <submittedName>
        <fullName evidence="2">Uncharacterized protein</fullName>
    </submittedName>
</protein>
<feature type="compositionally biased region" description="Basic residues" evidence="1">
    <location>
        <begin position="80"/>
        <end position="95"/>
    </location>
</feature>
<evidence type="ECO:0000256" key="1">
    <source>
        <dbReference type="SAM" id="MobiDB-lite"/>
    </source>
</evidence>
<feature type="region of interest" description="Disordered" evidence="1">
    <location>
        <begin position="1"/>
        <end position="95"/>
    </location>
</feature>
<feature type="compositionally biased region" description="Low complexity" evidence="1">
    <location>
        <begin position="371"/>
        <end position="385"/>
    </location>
</feature>
<organism evidence="2 3">
    <name type="scientific">Actinoallomurus vinaceus</name>
    <dbReference type="NCBI Taxonomy" id="1080074"/>
    <lineage>
        <taxon>Bacteria</taxon>
        <taxon>Bacillati</taxon>
        <taxon>Actinomycetota</taxon>
        <taxon>Actinomycetes</taxon>
        <taxon>Streptosporangiales</taxon>
        <taxon>Thermomonosporaceae</taxon>
        <taxon>Actinoallomurus</taxon>
    </lineage>
</organism>
<feature type="region of interest" description="Disordered" evidence="1">
    <location>
        <begin position="358"/>
        <end position="468"/>
    </location>
</feature>
<keyword evidence="3" id="KW-1185">Reference proteome</keyword>
<evidence type="ECO:0000313" key="2">
    <source>
        <dbReference type="EMBL" id="GAA4636667.1"/>
    </source>
</evidence>
<evidence type="ECO:0000313" key="3">
    <source>
        <dbReference type="Proteomes" id="UP001501442"/>
    </source>
</evidence>
<reference evidence="3" key="1">
    <citation type="journal article" date="2019" name="Int. J. Syst. Evol. Microbiol.">
        <title>The Global Catalogue of Microorganisms (GCM) 10K type strain sequencing project: providing services to taxonomists for standard genome sequencing and annotation.</title>
        <authorList>
            <consortium name="The Broad Institute Genomics Platform"/>
            <consortium name="The Broad Institute Genome Sequencing Center for Infectious Disease"/>
            <person name="Wu L."/>
            <person name="Ma J."/>
        </authorList>
    </citation>
    <scope>NUCLEOTIDE SEQUENCE [LARGE SCALE GENOMIC DNA]</scope>
    <source>
        <strain evidence="3">JCM 17939</strain>
    </source>
</reference>
<feature type="compositionally biased region" description="Basic and acidic residues" evidence="1">
    <location>
        <begin position="445"/>
        <end position="468"/>
    </location>
</feature>
<dbReference type="Proteomes" id="UP001501442">
    <property type="component" value="Unassembled WGS sequence"/>
</dbReference>